<comment type="caution">
    <text evidence="1">The sequence shown here is derived from an EMBL/GenBank/DDBJ whole genome shotgun (WGS) entry which is preliminary data.</text>
</comment>
<gene>
    <name evidence="1" type="ORF">E2C01_047644</name>
</gene>
<dbReference type="Proteomes" id="UP000324222">
    <property type="component" value="Unassembled WGS sequence"/>
</dbReference>
<name>A0A5B7G8G6_PORTR</name>
<keyword evidence="2" id="KW-1185">Reference proteome</keyword>
<reference evidence="1 2" key="1">
    <citation type="submission" date="2019-05" db="EMBL/GenBank/DDBJ databases">
        <title>Another draft genome of Portunus trituberculatus and its Hox gene families provides insights of decapod evolution.</title>
        <authorList>
            <person name="Jeong J.-H."/>
            <person name="Song I."/>
            <person name="Kim S."/>
            <person name="Choi T."/>
            <person name="Kim D."/>
            <person name="Ryu S."/>
            <person name="Kim W."/>
        </authorList>
    </citation>
    <scope>NUCLEOTIDE SEQUENCE [LARGE SCALE GENOMIC DNA]</scope>
    <source>
        <tissue evidence="1">Muscle</tissue>
    </source>
</reference>
<sequence>MLGRVAAPSTATDIPRYSVAGNHWLDILPLLTPRDSVKALVTRGIKRHQFCWCSVSCLTALYCKTGDMRDLAMTVFKDHIEESCVL</sequence>
<proteinExistence type="predicted"/>
<accession>A0A5B7G8G6</accession>
<dbReference type="AlphaFoldDB" id="A0A5B7G8G6"/>
<evidence type="ECO:0000313" key="2">
    <source>
        <dbReference type="Proteomes" id="UP000324222"/>
    </source>
</evidence>
<dbReference type="EMBL" id="VSRR010011852">
    <property type="protein sequence ID" value="MPC53745.1"/>
    <property type="molecule type" value="Genomic_DNA"/>
</dbReference>
<evidence type="ECO:0000313" key="1">
    <source>
        <dbReference type="EMBL" id="MPC53745.1"/>
    </source>
</evidence>
<organism evidence="1 2">
    <name type="scientific">Portunus trituberculatus</name>
    <name type="common">Swimming crab</name>
    <name type="synonym">Neptunus trituberculatus</name>
    <dbReference type="NCBI Taxonomy" id="210409"/>
    <lineage>
        <taxon>Eukaryota</taxon>
        <taxon>Metazoa</taxon>
        <taxon>Ecdysozoa</taxon>
        <taxon>Arthropoda</taxon>
        <taxon>Crustacea</taxon>
        <taxon>Multicrustacea</taxon>
        <taxon>Malacostraca</taxon>
        <taxon>Eumalacostraca</taxon>
        <taxon>Eucarida</taxon>
        <taxon>Decapoda</taxon>
        <taxon>Pleocyemata</taxon>
        <taxon>Brachyura</taxon>
        <taxon>Eubrachyura</taxon>
        <taxon>Portunoidea</taxon>
        <taxon>Portunidae</taxon>
        <taxon>Portuninae</taxon>
        <taxon>Portunus</taxon>
    </lineage>
</organism>
<protein>
    <submittedName>
        <fullName evidence="1">Uncharacterized protein</fullName>
    </submittedName>
</protein>